<accession>A0A1M6Q5I6</accession>
<dbReference type="InterPro" id="IPR009061">
    <property type="entry name" value="DNA-bd_dom_put_sf"/>
</dbReference>
<dbReference type="GO" id="GO:0003700">
    <property type="term" value="F:DNA-binding transcription factor activity"/>
    <property type="evidence" value="ECO:0007669"/>
    <property type="project" value="InterPro"/>
</dbReference>
<name>A0A1M6Q5I6_9FIRM</name>
<evidence type="ECO:0000313" key="8">
    <source>
        <dbReference type="Proteomes" id="UP000242497"/>
    </source>
</evidence>
<evidence type="ECO:0000256" key="3">
    <source>
        <dbReference type="ARBA" id="ARBA00023125"/>
    </source>
</evidence>
<dbReference type="Proteomes" id="UP000242497">
    <property type="component" value="Unassembled WGS sequence"/>
</dbReference>
<organism evidence="7 8">
    <name type="scientific">Tepidibacter formicigenes DSM 15518</name>
    <dbReference type="NCBI Taxonomy" id="1123349"/>
    <lineage>
        <taxon>Bacteria</taxon>
        <taxon>Bacillati</taxon>
        <taxon>Bacillota</taxon>
        <taxon>Clostridia</taxon>
        <taxon>Peptostreptococcales</taxon>
        <taxon>Peptostreptococcaceae</taxon>
        <taxon>Tepidibacter</taxon>
    </lineage>
</organism>
<protein>
    <submittedName>
        <fullName evidence="7">MerR HTH family regulatory protein</fullName>
    </submittedName>
</protein>
<evidence type="ECO:0000256" key="5">
    <source>
        <dbReference type="SAM" id="Coils"/>
    </source>
</evidence>
<dbReference type="CDD" id="cd04761">
    <property type="entry name" value="HTH_MerR-SF"/>
    <property type="match status" value="1"/>
</dbReference>
<keyword evidence="2" id="KW-0805">Transcription regulation</keyword>
<dbReference type="OrthoDB" id="9811174at2"/>
<keyword evidence="5" id="KW-0175">Coiled coil</keyword>
<dbReference type="Gene3D" id="1.10.1660.10">
    <property type="match status" value="1"/>
</dbReference>
<dbReference type="InterPro" id="IPR047057">
    <property type="entry name" value="MerR_fam"/>
</dbReference>
<dbReference type="RefSeq" id="WP_072889147.1">
    <property type="nucleotide sequence ID" value="NZ_FRAE01000038.1"/>
</dbReference>
<evidence type="ECO:0000256" key="1">
    <source>
        <dbReference type="ARBA" id="ARBA00022491"/>
    </source>
</evidence>
<dbReference type="EMBL" id="FRAE01000038">
    <property type="protein sequence ID" value="SHK15524.1"/>
    <property type="molecule type" value="Genomic_DNA"/>
</dbReference>
<evidence type="ECO:0000313" key="7">
    <source>
        <dbReference type="EMBL" id="SHK15524.1"/>
    </source>
</evidence>
<feature type="domain" description="HTH merR-type" evidence="6">
    <location>
        <begin position="3"/>
        <end position="71"/>
    </location>
</feature>
<dbReference type="SUPFAM" id="SSF46955">
    <property type="entry name" value="Putative DNA-binding domain"/>
    <property type="match status" value="1"/>
</dbReference>
<dbReference type="STRING" id="1123349.SAMN02744037_01747"/>
<feature type="coiled-coil region" evidence="5">
    <location>
        <begin position="114"/>
        <end position="141"/>
    </location>
</feature>
<dbReference type="InterPro" id="IPR000551">
    <property type="entry name" value="MerR-type_HTH_dom"/>
</dbReference>
<gene>
    <name evidence="7" type="ORF">SAMN02744037_01747</name>
</gene>
<keyword evidence="3" id="KW-0238">DNA-binding</keyword>
<evidence type="ECO:0000259" key="6">
    <source>
        <dbReference type="PROSITE" id="PS50937"/>
    </source>
</evidence>
<dbReference type="PANTHER" id="PTHR30204">
    <property type="entry name" value="REDOX-CYCLING DRUG-SENSING TRANSCRIPTIONAL ACTIVATOR SOXR"/>
    <property type="match status" value="1"/>
</dbReference>
<sequence length="181" mass="21296">MELYNISQVSKKLELNKKTLRNWERDYNLKIPRGDSGNRYYTEKEIKLLENIKNWKRNGLGKQFINNCLQNIEGEDECATSLVKSDAISIEELQKAMVGNIKNAMSEAIGDIIIEREKELKKEFENKLENKLDEMKDNLTEDISHKVRKQVRVENQKLMIYLSSHRKENKKGFLSKVFSKK</sequence>
<reference evidence="8" key="1">
    <citation type="submission" date="2016-11" db="EMBL/GenBank/DDBJ databases">
        <authorList>
            <person name="Varghese N."/>
            <person name="Submissions S."/>
        </authorList>
    </citation>
    <scope>NUCLEOTIDE SEQUENCE [LARGE SCALE GENOMIC DNA]</scope>
    <source>
        <strain evidence="8">DSM 15518</strain>
    </source>
</reference>
<dbReference type="PROSITE" id="PS50937">
    <property type="entry name" value="HTH_MERR_2"/>
    <property type="match status" value="1"/>
</dbReference>
<evidence type="ECO:0000256" key="2">
    <source>
        <dbReference type="ARBA" id="ARBA00023015"/>
    </source>
</evidence>
<dbReference type="GO" id="GO:0003677">
    <property type="term" value="F:DNA binding"/>
    <property type="evidence" value="ECO:0007669"/>
    <property type="project" value="UniProtKB-KW"/>
</dbReference>
<dbReference type="AlphaFoldDB" id="A0A1M6Q5I6"/>
<dbReference type="SMART" id="SM00422">
    <property type="entry name" value="HTH_MERR"/>
    <property type="match status" value="1"/>
</dbReference>
<dbReference type="Pfam" id="PF13411">
    <property type="entry name" value="MerR_1"/>
    <property type="match status" value="1"/>
</dbReference>
<proteinExistence type="predicted"/>
<keyword evidence="8" id="KW-1185">Reference proteome</keyword>
<dbReference type="PANTHER" id="PTHR30204:SF69">
    <property type="entry name" value="MERR-FAMILY TRANSCRIPTIONAL REGULATOR"/>
    <property type="match status" value="1"/>
</dbReference>
<evidence type="ECO:0000256" key="4">
    <source>
        <dbReference type="ARBA" id="ARBA00023163"/>
    </source>
</evidence>
<keyword evidence="1" id="KW-0678">Repressor</keyword>
<keyword evidence="4" id="KW-0804">Transcription</keyword>